<accession>A0A8B8BNJ7</accession>
<organism evidence="4 5">
    <name type="scientific">Crassostrea virginica</name>
    <name type="common">Eastern oyster</name>
    <dbReference type="NCBI Taxonomy" id="6565"/>
    <lineage>
        <taxon>Eukaryota</taxon>
        <taxon>Metazoa</taxon>
        <taxon>Spiralia</taxon>
        <taxon>Lophotrochozoa</taxon>
        <taxon>Mollusca</taxon>
        <taxon>Bivalvia</taxon>
        <taxon>Autobranchia</taxon>
        <taxon>Pteriomorphia</taxon>
        <taxon>Ostreida</taxon>
        <taxon>Ostreoidea</taxon>
        <taxon>Ostreidae</taxon>
        <taxon>Crassostrea</taxon>
    </lineage>
</organism>
<dbReference type="InterPro" id="IPR016187">
    <property type="entry name" value="CTDL_fold"/>
</dbReference>
<keyword evidence="1" id="KW-0472">Membrane</keyword>
<keyword evidence="1" id="KW-1133">Transmembrane helix</keyword>
<dbReference type="AlphaFoldDB" id="A0A8B8BNJ7"/>
<protein>
    <submittedName>
        <fullName evidence="5">Uncharacterized protein LOC111111662</fullName>
    </submittedName>
</protein>
<dbReference type="GeneID" id="111111662"/>
<evidence type="ECO:0000313" key="4">
    <source>
        <dbReference type="Proteomes" id="UP000694844"/>
    </source>
</evidence>
<keyword evidence="4" id="KW-1185">Reference proteome</keyword>
<dbReference type="InterPro" id="IPR001304">
    <property type="entry name" value="C-type_lectin-like"/>
</dbReference>
<dbReference type="RefSeq" id="XP_022304466.1">
    <property type="nucleotide sequence ID" value="XM_022448758.1"/>
</dbReference>
<evidence type="ECO:0000256" key="1">
    <source>
        <dbReference type="SAM" id="Phobius"/>
    </source>
</evidence>
<feature type="chain" id="PRO_5034580415" evidence="2">
    <location>
        <begin position="16"/>
        <end position="340"/>
    </location>
</feature>
<dbReference type="CDD" id="cd00037">
    <property type="entry name" value="CLECT"/>
    <property type="match status" value="1"/>
</dbReference>
<feature type="transmembrane region" description="Helical" evidence="1">
    <location>
        <begin position="304"/>
        <end position="327"/>
    </location>
</feature>
<dbReference type="InterPro" id="IPR016186">
    <property type="entry name" value="C-type_lectin-like/link_sf"/>
</dbReference>
<dbReference type="Pfam" id="PF00059">
    <property type="entry name" value="Lectin_C"/>
    <property type="match status" value="1"/>
</dbReference>
<keyword evidence="2" id="KW-0732">Signal</keyword>
<gene>
    <name evidence="5" type="primary">LOC111111662</name>
</gene>
<name>A0A8B8BNJ7_CRAVI</name>
<dbReference type="OrthoDB" id="6153299at2759"/>
<evidence type="ECO:0000313" key="5">
    <source>
        <dbReference type="RefSeq" id="XP_022304466.1"/>
    </source>
</evidence>
<feature type="domain" description="C-type lectin" evidence="3">
    <location>
        <begin position="34"/>
        <end position="148"/>
    </location>
</feature>
<reference evidence="5" key="1">
    <citation type="submission" date="2025-08" db="UniProtKB">
        <authorList>
            <consortium name="RefSeq"/>
        </authorList>
    </citation>
    <scope>IDENTIFICATION</scope>
    <source>
        <tissue evidence="5">Whole sample</tissue>
    </source>
</reference>
<proteinExistence type="predicted"/>
<keyword evidence="1" id="KW-0812">Transmembrane</keyword>
<dbReference type="SUPFAM" id="SSF56436">
    <property type="entry name" value="C-type lectin-like"/>
    <property type="match status" value="1"/>
</dbReference>
<evidence type="ECO:0000259" key="3">
    <source>
        <dbReference type="Pfam" id="PF00059"/>
    </source>
</evidence>
<dbReference type="Gene3D" id="3.10.100.10">
    <property type="entry name" value="Mannose-Binding Protein A, subunit A"/>
    <property type="match status" value="1"/>
</dbReference>
<feature type="signal peptide" evidence="2">
    <location>
        <begin position="1"/>
        <end position="15"/>
    </location>
</feature>
<sequence length="340" mass="39184">MMFKLLPILFASAYAELSEKDPRCRFRLHYPGASWHTAYDVCAKENKTLARVSFEKLNIMGMVLEEVNQLTTDILNELGETDAMWIRGFSRPSNNESMDENCRSIDPTIGINVRNTEEPGIFCLYYNKTDKKLHTGSCTSSKPFLCERKTQDREDCYVTSVLSTLKNEQPIFISTHQPTLENISNEIECKKECATKCYGFIYKSSEKNCSTYSFKKEYIYNINETVNNPSTELQHKAIFIYNSESYPESNPKPLNDWCPEMTKEVVQQKIEKMKESLLVKKKETSRYNRTLTSAPDPRQSAKNLGLVGVTVICVVVAVIILPDYINLYRKCQSKTKRHRD</sequence>
<dbReference type="KEGG" id="cvn:111111662"/>
<evidence type="ECO:0000256" key="2">
    <source>
        <dbReference type="SAM" id="SignalP"/>
    </source>
</evidence>
<dbReference type="Proteomes" id="UP000694844">
    <property type="component" value="Chromosome 9"/>
</dbReference>